<accession>A0ABT6WXQ4</accession>
<keyword evidence="2" id="KW-1133">Transmembrane helix</keyword>
<keyword evidence="4" id="KW-1185">Reference proteome</keyword>
<feature type="transmembrane region" description="Helical" evidence="2">
    <location>
        <begin position="140"/>
        <end position="160"/>
    </location>
</feature>
<dbReference type="Proteomes" id="UP001241758">
    <property type="component" value="Unassembled WGS sequence"/>
</dbReference>
<dbReference type="EMBL" id="JASCTH010000033">
    <property type="protein sequence ID" value="MDI6104391.1"/>
    <property type="molecule type" value="Genomic_DNA"/>
</dbReference>
<reference evidence="3 4" key="1">
    <citation type="submission" date="2023-05" db="EMBL/GenBank/DDBJ databases">
        <title>Actinoplanes sp. NEAU-A12 genome sequencing.</title>
        <authorList>
            <person name="Wang Z.-S."/>
        </authorList>
    </citation>
    <scope>NUCLEOTIDE SEQUENCE [LARGE SCALE GENOMIC DNA]</scope>
    <source>
        <strain evidence="3 4">NEAU-A12</strain>
    </source>
</reference>
<feature type="region of interest" description="Disordered" evidence="1">
    <location>
        <begin position="1"/>
        <end position="21"/>
    </location>
</feature>
<keyword evidence="2" id="KW-0812">Transmembrane</keyword>
<dbReference type="RefSeq" id="WP_282765764.1">
    <property type="nucleotide sequence ID" value="NZ_JASCTH010000033.1"/>
</dbReference>
<protein>
    <submittedName>
        <fullName evidence="3">Uncharacterized protein</fullName>
    </submittedName>
</protein>
<feature type="transmembrane region" description="Helical" evidence="2">
    <location>
        <begin position="180"/>
        <end position="199"/>
    </location>
</feature>
<sequence length="545" mass="59931">MTQQTTEVAPPPAAVHSPPSAETTSATRYLCAGAYIDPYFRDRCLREVYYQHKRFTAPSYGFDLVTVLEHCLRARNLTTWRDASIVGMLAVATYLNWVSTAVLGVALICLRVTAAAWRLARDFMGRARAGTAVDTTKSPARALLLLLGWAAAWIVLIILASKAAASAAAAFTGGGSITSGAALLVAPAALVLPTIFALWRQKRIEDFTLHGQPPPIRWNARKQTILEQQAGNTVVYSNFEPFIGAGEVVSTWGFAQRLVHKQPNDLVAGLRGTAEGEREFDHPPFTATEIVGYVRRHLRELTLDTSAEVSIPDLTVDDLIFQSAREDGPRTTVTAPDEMDDVIRNPTNPARHYLACQVVSWGGDVVTTVYVHIAVQGRSLYLEVTSTTMAPCNERYRIVDADGGTGPWAWLRAANTAVRETPRTIVRAPGRLIRSLIDMTGRGSGTGRSMSRRKDYGARVSVRQMGTRDKLRNFTQRQDILKFRRLIESRVFAHVLDFLDEHDVDTSEVRAQRATVLNNNGIFVGHDMTVTDGSVSNRTGEPLDG</sequence>
<name>A0ABT6WXQ4_9ACTN</name>
<feature type="transmembrane region" description="Helical" evidence="2">
    <location>
        <begin position="97"/>
        <end position="119"/>
    </location>
</feature>
<evidence type="ECO:0000313" key="3">
    <source>
        <dbReference type="EMBL" id="MDI6104391.1"/>
    </source>
</evidence>
<proteinExistence type="predicted"/>
<organism evidence="3 4">
    <name type="scientific">Actinoplanes sandaracinus</name>
    <dbReference type="NCBI Taxonomy" id="3045177"/>
    <lineage>
        <taxon>Bacteria</taxon>
        <taxon>Bacillati</taxon>
        <taxon>Actinomycetota</taxon>
        <taxon>Actinomycetes</taxon>
        <taxon>Micromonosporales</taxon>
        <taxon>Micromonosporaceae</taxon>
        <taxon>Actinoplanes</taxon>
    </lineage>
</organism>
<evidence type="ECO:0000256" key="1">
    <source>
        <dbReference type="SAM" id="MobiDB-lite"/>
    </source>
</evidence>
<evidence type="ECO:0000313" key="4">
    <source>
        <dbReference type="Proteomes" id="UP001241758"/>
    </source>
</evidence>
<evidence type="ECO:0000256" key="2">
    <source>
        <dbReference type="SAM" id="Phobius"/>
    </source>
</evidence>
<gene>
    <name evidence="3" type="ORF">QLQ12_37960</name>
</gene>
<comment type="caution">
    <text evidence="3">The sequence shown here is derived from an EMBL/GenBank/DDBJ whole genome shotgun (WGS) entry which is preliminary data.</text>
</comment>
<keyword evidence="2" id="KW-0472">Membrane</keyword>